<accession>A0A8E2JSK9</accession>
<dbReference type="OrthoDB" id="539213at2759"/>
<sequence length="110" mass="12301">MDLDSSFFLSTFIRKQPEIYVLFDPLSAMDGLSSAASVFAVVSLSLQLADGFNKLYKFWVSIQEAPNYVAVIFEDLLYLSTVLKDIPLDQNQTYAVKFGLECCQGKIVVT</sequence>
<keyword evidence="2" id="KW-1185">Reference proteome</keyword>
<organism evidence="1 2">
    <name type="scientific">Glonium stellatum</name>
    <dbReference type="NCBI Taxonomy" id="574774"/>
    <lineage>
        <taxon>Eukaryota</taxon>
        <taxon>Fungi</taxon>
        <taxon>Dikarya</taxon>
        <taxon>Ascomycota</taxon>
        <taxon>Pezizomycotina</taxon>
        <taxon>Dothideomycetes</taxon>
        <taxon>Pleosporomycetidae</taxon>
        <taxon>Gloniales</taxon>
        <taxon>Gloniaceae</taxon>
        <taxon>Glonium</taxon>
    </lineage>
</organism>
<evidence type="ECO:0000313" key="1">
    <source>
        <dbReference type="EMBL" id="OCL07877.1"/>
    </source>
</evidence>
<gene>
    <name evidence="1" type="ORF">AOQ84DRAFT_389220</name>
</gene>
<dbReference type="AlphaFoldDB" id="A0A8E2JSK9"/>
<dbReference type="EMBL" id="KV749771">
    <property type="protein sequence ID" value="OCL07877.1"/>
    <property type="molecule type" value="Genomic_DNA"/>
</dbReference>
<protein>
    <submittedName>
        <fullName evidence="1">Uncharacterized protein</fullName>
    </submittedName>
</protein>
<reference evidence="1 2" key="1">
    <citation type="journal article" date="2016" name="Nat. Commun.">
        <title>Ectomycorrhizal ecology is imprinted in the genome of the dominant symbiotic fungus Cenococcum geophilum.</title>
        <authorList>
            <consortium name="DOE Joint Genome Institute"/>
            <person name="Peter M."/>
            <person name="Kohler A."/>
            <person name="Ohm R.A."/>
            <person name="Kuo A."/>
            <person name="Krutzmann J."/>
            <person name="Morin E."/>
            <person name="Arend M."/>
            <person name="Barry K.W."/>
            <person name="Binder M."/>
            <person name="Choi C."/>
            <person name="Clum A."/>
            <person name="Copeland A."/>
            <person name="Grisel N."/>
            <person name="Haridas S."/>
            <person name="Kipfer T."/>
            <person name="LaButti K."/>
            <person name="Lindquist E."/>
            <person name="Lipzen A."/>
            <person name="Maire R."/>
            <person name="Meier B."/>
            <person name="Mihaltcheva S."/>
            <person name="Molinier V."/>
            <person name="Murat C."/>
            <person name="Poggeler S."/>
            <person name="Quandt C.A."/>
            <person name="Sperisen C."/>
            <person name="Tritt A."/>
            <person name="Tisserant E."/>
            <person name="Crous P.W."/>
            <person name="Henrissat B."/>
            <person name="Nehls U."/>
            <person name="Egli S."/>
            <person name="Spatafora J.W."/>
            <person name="Grigoriev I.V."/>
            <person name="Martin F.M."/>
        </authorList>
    </citation>
    <scope>NUCLEOTIDE SEQUENCE [LARGE SCALE GENOMIC DNA]</scope>
    <source>
        <strain evidence="1 2">CBS 207.34</strain>
    </source>
</reference>
<evidence type="ECO:0000313" key="2">
    <source>
        <dbReference type="Proteomes" id="UP000250140"/>
    </source>
</evidence>
<name>A0A8E2JSK9_9PEZI</name>
<proteinExistence type="predicted"/>
<dbReference type="Proteomes" id="UP000250140">
    <property type="component" value="Unassembled WGS sequence"/>
</dbReference>